<keyword evidence="3" id="KW-1185">Reference proteome</keyword>
<proteinExistence type="predicted"/>
<organism evidence="2 3">
    <name type="scientific">Luteimonas vadosa</name>
    <dbReference type="NCBI Taxonomy" id="1165507"/>
    <lineage>
        <taxon>Bacteria</taxon>
        <taxon>Pseudomonadati</taxon>
        <taxon>Pseudomonadota</taxon>
        <taxon>Gammaproteobacteria</taxon>
        <taxon>Lysobacterales</taxon>
        <taxon>Lysobacteraceae</taxon>
        <taxon>Luteimonas</taxon>
    </lineage>
</organism>
<dbReference type="Proteomes" id="UP001501323">
    <property type="component" value="Unassembled WGS sequence"/>
</dbReference>
<evidence type="ECO:0000256" key="1">
    <source>
        <dbReference type="SAM" id="Phobius"/>
    </source>
</evidence>
<feature type="transmembrane region" description="Helical" evidence="1">
    <location>
        <begin position="98"/>
        <end position="115"/>
    </location>
</feature>
<feature type="transmembrane region" description="Helical" evidence="1">
    <location>
        <begin position="35"/>
        <end position="59"/>
    </location>
</feature>
<gene>
    <name evidence="2" type="ORF">GCM10023332_11550</name>
</gene>
<dbReference type="RefSeq" id="WP_345294581.1">
    <property type="nucleotide sequence ID" value="NZ_BAABJY010000002.1"/>
</dbReference>
<evidence type="ECO:0000313" key="3">
    <source>
        <dbReference type="Proteomes" id="UP001501323"/>
    </source>
</evidence>
<name>A0ABP9E173_9GAMM</name>
<feature type="transmembrane region" description="Helical" evidence="1">
    <location>
        <begin position="12"/>
        <end position="29"/>
    </location>
</feature>
<reference evidence="3" key="1">
    <citation type="journal article" date="2019" name="Int. J. Syst. Evol. Microbiol.">
        <title>The Global Catalogue of Microorganisms (GCM) 10K type strain sequencing project: providing services to taxonomists for standard genome sequencing and annotation.</title>
        <authorList>
            <consortium name="The Broad Institute Genomics Platform"/>
            <consortium name="The Broad Institute Genome Sequencing Center for Infectious Disease"/>
            <person name="Wu L."/>
            <person name="Ma J."/>
        </authorList>
    </citation>
    <scope>NUCLEOTIDE SEQUENCE [LARGE SCALE GENOMIC DNA]</scope>
    <source>
        <strain evidence="3">JCM 18392</strain>
    </source>
</reference>
<protein>
    <submittedName>
        <fullName evidence="2">Uncharacterized protein</fullName>
    </submittedName>
</protein>
<feature type="transmembrane region" description="Helical" evidence="1">
    <location>
        <begin position="71"/>
        <end position="92"/>
    </location>
</feature>
<dbReference type="EMBL" id="BAABJY010000002">
    <property type="protein sequence ID" value="GAA4861307.1"/>
    <property type="molecule type" value="Genomic_DNA"/>
</dbReference>
<keyword evidence="1" id="KW-0812">Transmembrane</keyword>
<sequence length="123" mass="12611">MKVSLNGKFGEAIGYLAVLVPLLAFLLYIEVLSWLGLGAMAAASLAVGGGFVALSGLFAHGVNVVRLRGRPAAVFWGGCIATALGVVTLLWLDAHDTLVIGGFGLALVCVLLAFGRSRRAGDA</sequence>
<comment type="caution">
    <text evidence="2">The sequence shown here is derived from an EMBL/GenBank/DDBJ whole genome shotgun (WGS) entry which is preliminary data.</text>
</comment>
<keyword evidence="1" id="KW-0472">Membrane</keyword>
<keyword evidence="1" id="KW-1133">Transmembrane helix</keyword>
<accession>A0ABP9E173</accession>
<evidence type="ECO:0000313" key="2">
    <source>
        <dbReference type="EMBL" id="GAA4861307.1"/>
    </source>
</evidence>